<feature type="compositionally biased region" description="Polar residues" evidence="8">
    <location>
        <begin position="65"/>
        <end position="87"/>
    </location>
</feature>
<comment type="catalytic activity">
    <reaction evidence="6">
        <text>Couples ATP hydrolysis with the unwinding of duplex DNA by translocating in the 3'-5' direction.</text>
        <dbReference type="EC" id="5.6.2.4"/>
    </reaction>
</comment>
<dbReference type="EC" id="5.6.2.4" evidence="7"/>
<dbReference type="GO" id="GO:0005694">
    <property type="term" value="C:chromosome"/>
    <property type="evidence" value="ECO:0007669"/>
    <property type="project" value="TreeGrafter"/>
</dbReference>
<dbReference type="SMART" id="SM00490">
    <property type="entry name" value="HELICc"/>
    <property type="match status" value="1"/>
</dbReference>
<dbReference type="InterPro" id="IPR001650">
    <property type="entry name" value="Helicase_C-like"/>
</dbReference>
<evidence type="ECO:0000256" key="8">
    <source>
        <dbReference type="SAM" id="MobiDB-lite"/>
    </source>
</evidence>
<dbReference type="EMBL" id="JANKHO010000720">
    <property type="protein sequence ID" value="KAJ3506845.1"/>
    <property type="molecule type" value="Genomic_DNA"/>
</dbReference>
<feature type="domain" description="Helicase C-terminal" evidence="10">
    <location>
        <begin position="311"/>
        <end position="460"/>
    </location>
</feature>
<evidence type="ECO:0000256" key="4">
    <source>
        <dbReference type="ARBA" id="ARBA00023125"/>
    </source>
</evidence>
<evidence type="ECO:0000313" key="12">
    <source>
        <dbReference type="Proteomes" id="UP001148786"/>
    </source>
</evidence>
<evidence type="ECO:0000256" key="3">
    <source>
        <dbReference type="ARBA" id="ARBA00022840"/>
    </source>
</evidence>
<evidence type="ECO:0000256" key="7">
    <source>
        <dbReference type="ARBA" id="ARBA00034808"/>
    </source>
</evidence>
<dbReference type="OrthoDB" id="2507344at2759"/>
<dbReference type="Pfam" id="PF00270">
    <property type="entry name" value="DEAD"/>
    <property type="match status" value="1"/>
</dbReference>
<keyword evidence="12" id="KW-1185">Reference proteome</keyword>
<comment type="similarity">
    <text evidence="1">Belongs to the helicase family. RecQ subfamily.</text>
</comment>
<name>A0A9W8JYV2_9AGAR</name>
<protein>
    <recommendedName>
        <fullName evidence="7">DNA 3'-5' helicase</fullName>
        <ecNumber evidence="7">5.6.2.4</ecNumber>
    </recommendedName>
</protein>
<dbReference type="InterPro" id="IPR027417">
    <property type="entry name" value="P-loop_NTPase"/>
</dbReference>
<evidence type="ECO:0000259" key="9">
    <source>
        <dbReference type="PROSITE" id="PS51192"/>
    </source>
</evidence>
<evidence type="ECO:0000259" key="10">
    <source>
        <dbReference type="PROSITE" id="PS51194"/>
    </source>
</evidence>
<dbReference type="GO" id="GO:0000724">
    <property type="term" value="P:double-strand break repair via homologous recombination"/>
    <property type="evidence" value="ECO:0007669"/>
    <property type="project" value="TreeGrafter"/>
</dbReference>
<evidence type="ECO:0000256" key="6">
    <source>
        <dbReference type="ARBA" id="ARBA00034617"/>
    </source>
</evidence>
<gene>
    <name evidence="11" type="ORF">NLJ89_g6639</name>
</gene>
<dbReference type="GO" id="GO:0005737">
    <property type="term" value="C:cytoplasm"/>
    <property type="evidence" value="ECO:0007669"/>
    <property type="project" value="TreeGrafter"/>
</dbReference>
<keyword evidence="4" id="KW-0238">DNA-binding</keyword>
<keyword evidence="5" id="KW-0413">Isomerase</keyword>
<sequence>MDTFHASVYACGSCAGSCALPAVIPFSVPRLHPSSKATETRPLESGKTIGVRHSPFAISAPARDTATSAFPSSTARGTSSPGSSEHGPNSYAELALQHLKRLVGDPDAQWKCPEQKLATVAMLELRQDVIAVMATSSGKSMIAILPSLVEHNKITVLILPLRALMLDFSTKLRRMNVPFEVYEPSRPLQGSFNLILVSADYAKTDGWRQSIARINQKRPVVRQIFDEAHIPPTAEHYRAALEQMSDIRCSFPCQIGLLSATITPLLEKRLIKDYCMNDVLVLRTCTNRPELQYEWLPRTSSEELPSLVRQQVAQLVKTPKDRGLIFVPTKVIGEAIAEELGYPFFYSTPDVEEQKGIYGSWVQGTTPTIVCTSAFGTGNDNPHVCLVIHAGTPYELIEFIQEVSRGGRDHQPATCVLLPTVTRNVPEDLAESEDFSGRRPMADLLKGDEICIRAAVMYYIDGVCRSRKESASRPSPFEASTEQAKHQRMERLKLASDYIANFKRQLSRFENMCAFCLCFKKGLSGHELVHCPSIKEHSGPDAPGHFFSWRRKLKYNTDYHTGICYTCHVPQGKHDALHDTFRRGKLACEYPDIIAPAVYASLLQPKERAHLAATFGQTWNTPSDAVPWLNSKPVEGHASNISALFLRLMEDKK</sequence>
<dbReference type="GO" id="GO:0009378">
    <property type="term" value="F:four-way junction helicase activity"/>
    <property type="evidence" value="ECO:0007669"/>
    <property type="project" value="TreeGrafter"/>
</dbReference>
<feature type="domain" description="Helicase ATP-binding" evidence="9">
    <location>
        <begin position="120"/>
        <end position="280"/>
    </location>
</feature>
<keyword evidence="2" id="KW-0547">Nucleotide-binding</keyword>
<dbReference type="PROSITE" id="PS51194">
    <property type="entry name" value="HELICASE_CTER"/>
    <property type="match status" value="1"/>
</dbReference>
<dbReference type="GO" id="GO:0043138">
    <property type="term" value="F:3'-5' DNA helicase activity"/>
    <property type="evidence" value="ECO:0007669"/>
    <property type="project" value="UniProtKB-EC"/>
</dbReference>
<proteinExistence type="inferred from homology"/>
<dbReference type="Pfam" id="PF00271">
    <property type="entry name" value="Helicase_C"/>
    <property type="match status" value="1"/>
</dbReference>
<dbReference type="InterPro" id="IPR014001">
    <property type="entry name" value="Helicase_ATP-bd"/>
</dbReference>
<dbReference type="PANTHER" id="PTHR13710:SF105">
    <property type="entry name" value="ATP-DEPENDENT DNA HELICASE Q1"/>
    <property type="match status" value="1"/>
</dbReference>
<evidence type="ECO:0000256" key="1">
    <source>
        <dbReference type="ARBA" id="ARBA00005446"/>
    </source>
</evidence>
<reference evidence="11" key="1">
    <citation type="submission" date="2022-07" db="EMBL/GenBank/DDBJ databases">
        <title>Genome Sequence of Agrocybe chaxingu.</title>
        <authorList>
            <person name="Buettner E."/>
        </authorList>
    </citation>
    <scope>NUCLEOTIDE SEQUENCE</scope>
    <source>
        <strain evidence="11">MP-N11</strain>
    </source>
</reference>
<dbReference type="SUPFAM" id="SSF52540">
    <property type="entry name" value="P-loop containing nucleoside triphosphate hydrolases"/>
    <property type="match status" value="1"/>
</dbReference>
<evidence type="ECO:0000256" key="2">
    <source>
        <dbReference type="ARBA" id="ARBA00022741"/>
    </source>
</evidence>
<dbReference type="AlphaFoldDB" id="A0A9W8JYV2"/>
<dbReference type="InterPro" id="IPR011545">
    <property type="entry name" value="DEAD/DEAH_box_helicase_dom"/>
</dbReference>
<evidence type="ECO:0000313" key="11">
    <source>
        <dbReference type="EMBL" id="KAJ3506845.1"/>
    </source>
</evidence>
<dbReference type="GO" id="GO:0005524">
    <property type="term" value="F:ATP binding"/>
    <property type="evidence" value="ECO:0007669"/>
    <property type="project" value="UniProtKB-KW"/>
</dbReference>
<keyword evidence="3" id="KW-0067">ATP-binding</keyword>
<dbReference type="SMART" id="SM00487">
    <property type="entry name" value="DEXDc"/>
    <property type="match status" value="1"/>
</dbReference>
<dbReference type="PROSITE" id="PS51192">
    <property type="entry name" value="HELICASE_ATP_BIND_1"/>
    <property type="match status" value="1"/>
</dbReference>
<accession>A0A9W8JYV2</accession>
<dbReference type="Proteomes" id="UP001148786">
    <property type="component" value="Unassembled WGS sequence"/>
</dbReference>
<evidence type="ECO:0000256" key="5">
    <source>
        <dbReference type="ARBA" id="ARBA00023235"/>
    </source>
</evidence>
<dbReference type="GO" id="GO:0003677">
    <property type="term" value="F:DNA binding"/>
    <property type="evidence" value="ECO:0007669"/>
    <property type="project" value="UniProtKB-KW"/>
</dbReference>
<feature type="region of interest" description="Disordered" evidence="8">
    <location>
        <begin position="65"/>
        <end position="89"/>
    </location>
</feature>
<comment type="caution">
    <text evidence="11">The sequence shown here is derived from an EMBL/GenBank/DDBJ whole genome shotgun (WGS) entry which is preliminary data.</text>
</comment>
<dbReference type="PANTHER" id="PTHR13710">
    <property type="entry name" value="DNA HELICASE RECQ FAMILY MEMBER"/>
    <property type="match status" value="1"/>
</dbReference>
<dbReference type="Gene3D" id="3.40.50.300">
    <property type="entry name" value="P-loop containing nucleotide triphosphate hydrolases"/>
    <property type="match status" value="2"/>
</dbReference>
<organism evidence="11 12">
    <name type="scientific">Agrocybe chaxingu</name>
    <dbReference type="NCBI Taxonomy" id="84603"/>
    <lineage>
        <taxon>Eukaryota</taxon>
        <taxon>Fungi</taxon>
        <taxon>Dikarya</taxon>
        <taxon>Basidiomycota</taxon>
        <taxon>Agaricomycotina</taxon>
        <taxon>Agaricomycetes</taxon>
        <taxon>Agaricomycetidae</taxon>
        <taxon>Agaricales</taxon>
        <taxon>Agaricineae</taxon>
        <taxon>Strophariaceae</taxon>
        <taxon>Agrocybe</taxon>
    </lineage>
</organism>